<evidence type="ECO:0000256" key="2">
    <source>
        <dbReference type="ARBA" id="ARBA00022801"/>
    </source>
</evidence>
<feature type="binding site" evidence="4">
    <location>
        <position position="207"/>
    </location>
    <ligand>
        <name>Mg(2+)</name>
        <dbReference type="ChEBI" id="CHEBI:18420"/>
        <label>1</label>
        <note>catalytic</note>
    </ligand>
</feature>
<name>A0A2U9IBG8_9CREN</name>
<dbReference type="GO" id="GO:0046872">
    <property type="term" value="F:metal ion binding"/>
    <property type="evidence" value="ECO:0007669"/>
    <property type="project" value="UniProtKB-KW"/>
</dbReference>
<dbReference type="GO" id="GO:0008934">
    <property type="term" value="F:inositol monophosphate 1-phosphatase activity"/>
    <property type="evidence" value="ECO:0007669"/>
    <property type="project" value="TreeGrafter"/>
</dbReference>
<protein>
    <submittedName>
        <fullName evidence="5">D-fructose 1,6-bisphosphatase</fullName>
    </submittedName>
</protein>
<keyword evidence="1 4" id="KW-0479">Metal-binding</keyword>
<dbReference type="PROSITE" id="PS00629">
    <property type="entry name" value="IMP_1"/>
    <property type="match status" value="1"/>
</dbReference>
<gene>
    <name evidence="5" type="ORF">DFR85_00790</name>
</gene>
<comment type="cofactor">
    <cofactor evidence="4">
        <name>Mg(2+)</name>
        <dbReference type="ChEBI" id="CHEBI:18420"/>
    </cofactor>
</comment>
<evidence type="ECO:0000256" key="3">
    <source>
        <dbReference type="ARBA" id="ARBA00022842"/>
    </source>
</evidence>
<dbReference type="Pfam" id="PF00459">
    <property type="entry name" value="Inositol_P"/>
    <property type="match status" value="1"/>
</dbReference>
<keyword evidence="2" id="KW-0378">Hydrolase</keyword>
<proteinExistence type="predicted"/>
<feature type="binding site" evidence="4">
    <location>
        <position position="64"/>
    </location>
    <ligand>
        <name>Mg(2+)</name>
        <dbReference type="ChEBI" id="CHEBI:18420"/>
        <label>1</label>
        <note>catalytic</note>
    </ligand>
</feature>
<dbReference type="GeneID" id="36830648"/>
<dbReference type="GO" id="GO:0007165">
    <property type="term" value="P:signal transduction"/>
    <property type="evidence" value="ECO:0007669"/>
    <property type="project" value="TreeGrafter"/>
</dbReference>
<evidence type="ECO:0000256" key="4">
    <source>
        <dbReference type="PIRSR" id="PIRSR600760-2"/>
    </source>
</evidence>
<dbReference type="InterPro" id="IPR000760">
    <property type="entry name" value="Inositol_monophosphatase-like"/>
</dbReference>
<dbReference type="OrthoDB" id="58111at2157"/>
<feature type="binding site" evidence="4">
    <location>
        <position position="83"/>
    </location>
    <ligand>
        <name>Mg(2+)</name>
        <dbReference type="ChEBI" id="CHEBI:18420"/>
        <label>1</label>
        <note>catalytic</note>
    </ligand>
</feature>
<dbReference type="PANTHER" id="PTHR20854">
    <property type="entry name" value="INOSITOL MONOPHOSPHATASE"/>
    <property type="match status" value="1"/>
</dbReference>
<reference evidence="5 6" key="1">
    <citation type="submission" date="2018-05" db="EMBL/GenBank/DDBJ databases">
        <title>Complete Genome Sequences of Extremely Thermoacidophilic, Metal-Mobilizing Type-Strain Members of the Archaeal Family Sulfolobaceae: Acidianus brierleyi DSM-1651T, Acidianus sulfidivorans DSM-18786T, Metallosphaera hakonensis DSM-7519T, and Metallosphaera prunae DSM-10039T.</title>
        <authorList>
            <person name="Counts J.A."/>
            <person name="Kelly R.M."/>
        </authorList>
    </citation>
    <scope>NUCLEOTIDE SEQUENCE [LARGE SCALE GENOMIC DNA]</scope>
    <source>
        <strain evidence="5 6">DSM 1651</strain>
    </source>
</reference>
<dbReference type="PRINTS" id="PR00377">
    <property type="entry name" value="IMPHPHTASES"/>
</dbReference>
<dbReference type="Gene3D" id="3.30.540.10">
    <property type="entry name" value="Fructose-1,6-Bisphosphatase, subunit A, domain 1"/>
    <property type="match status" value="1"/>
</dbReference>
<feature type="binding site" evidence="4">
    <location>
        <position position="84"/>
    </location>
    <ligand>
        <name>Mg(2+)</name>
        <dbReference type="ChEBI" id="CHEBI:18420"/>
        <label>1</label>
        <note>catalytic</note>
    </ligand>
</feature>
<evidence type="ECO:0000313" key="5">
    <source>
        <dbReference type="EMBL" id="AWR93358.1"/>
    </source>
</evidence>
<evidence type="ECO:0000256" key="1">
    <source>
        <dbReference type="ARBA" id="ARBA00022723"/>
    </source>
</evidence>
<dbReference type="PANTHER" id="PTHR20854:SF4">
    <property type="entry name" value="INOSITOL-1-MONOPHOSPHATASE-RELATED"/>
    <property type="match status" value="1"/>
</dbReference>
<dbReference type="Gene3D" id="3.40.190.80">
    <property type="match status" value="1"/>
</dbReference>
<dbReference type="InterPro" id="IPR020583">
    <property type="entry name" value="Inositol_monoP_metal-BS"/>
</dbReference>
<dbReference type="GO" id="GO:0006020">
    <property type="term" value="P:inositol metabolic process"/>
    <property type="evidence" value="ECO:0007669"/>
    <property type="project" value="TreeGrafter"/>
</dbReference>
<feature type="binding site" evidence="4">
    <location>
        <position position="81"/>
    </location>
    <ligand>
        <name>Mg(2+)</name>
        <dbReference type="ChEBI" id="CHEBI:18420"/>
        <label>1</label>
        <note>catalytic</note>
    </ligand>
</feature>
<keyword evidence="3 4" id="KW-0460">Magnesium</keyword>
<dbReference type="KEGG" id="abri:DFR85_00790"/>
<dbReference type="AlphaFoldDB" id="A0A2U9IBG8"/>
<sequence>MEKILRDIGKEAIDFLNELKGKEGIDKIIGRHGDDTTRVVDKKSEDYIFELLRNTGYKFLFVSEESGTINENNYDYIAVIDPLDGSTNFINGIPWSSVSIALYKNNEKNFIRSYAGVVANIFSKEIYTYYNGKSYINGNIVENVRPKSNIVLAYFGKKEIDKAYQILKKLEGFKIRTLGSSSLDMILICTGKAYFYFDIRDKIRNVDVAASTGFCSSLKIYPFNSRNEIITSSLESVDVIGEIMLTYDEELKKRLFL</sequence>
<dbReference type="SUPFAM" id="SSF56655">
    <property type="entry name" value="Carbohydrate phosphatase"/>
    <property type="match status" value="1"/>
</dbReference>
<organism evidence="5 6">
    <name type="scientific">Acidianus brierleyi</name>
    <dbReference type="NCBI Taxonomy" id="41673"/>
    <lineage>
        <taxon>Archaea</taxon>
        <taxon>Thermoproteota</taxon>
        <taxon>Thermoprotei</taxon>
        <taxon>Sulfolobales</taxon>
        <taxon>Sulfolobaceae</taxon>
        <taxon>Acidianus</taxon>
    </lineage>
</organism>
<dbReference type="RefSeq" id="WP_110269242.1">
    <property type="nucleotide sequence ID" value="NZ_CP029289.2"/>
</dbReference>
<dbReference type="Proteomes" id="UP000248044">
    <property type="component" value="Chromosome"/>
</dbReference>
<dbReference type="EMBL" id="CP029289">
    <property type="protein sequence ID" value="AWR93358.1"/>
    <property type="molecule type" value="Genomic_DNA"/>
</dbReference>
<keyword evidence="6" id="KW-1185">Reference proteome</keyword>
<accession>A0A2U9IBG8</accession>
<evidence type="ECO:0000313" key="6">
    <source>
        <dbReference type="Proteomes" id="UP000248044"/>
    </source>
</evidence>